<dbReference type="OMA" id="GQYENPI"/>
<dbReference type="OrthoDB" id="186871at2759"/>
<reference evidence="5" key="2">
    <citation type="journal article" date="2008" name="Genome Biol.">
        <title>Improved genome assembly and evidence-based global gene model set for the chordate Ciona intestinalis: new insight into intron and operon populations.</title>
        <authorList>
            <person name="Satou Y."/>
            <person name="Mineta K."/>
            <person name="Ogasawara M."/>
            <person name="Sasakura Y."/>
            <person name="Shoguchi E."/>
            <person name="Ueno K."/>
            <person name="Yamada L."/>
            <person name="Matsumoto J."/>
            <person name="Wasserscheid J."/>
            <person name="Dewar K."/>
            <person name="Wiley G.B."/>
            <person name="Macmil S.L."/>
            <person name="Roe B.A."/>
            <person name="Zeller R.W."/>
            <person name="Hastings K.E."/>
            <person name="Lemaire P."/>
            <person name="Lindquist E."/>
            <person name="Endo T."/>
            <person name="Hotta K."/>
            <person name="Inaba K."/>
        </authorList>
    </citation>
    <scope>NUCLEOTIDE SEQUENCE [LARGE SCALE GENOMIC DNA]</scope>
    <source>
        <strain evidence="5">wild type</strain>
    </source>
</reference>
<accession>H2XTI5</accession>
<dbReference type="GO" id="GO:1902110">
    <property type="term" value="P:positive regulation of mitochondrial membrane permeability involved in apoptotic process"/>
    <property type="evidence" value="ECO:0000318"/>
    <property type="project" value="GO_Central"/>
</dbReference>
<dbReference type="InterPro" id="IPR010736">
    <property type="entry name" value="SHIPPO-rpt"/>
</dbReference>
<keyword evidence="3" id="KW-0963">Cytoplasm</keyword>
<keyword evidence="4" id="KW-0539">Nucleus</keyword>
<name>H2XTI5_CIOIN</name>
<reference evidence="5" key="4">
    <citation type="submission" date="2025-09" db="UniProtKB">
        <authorList>
            <consortium name="Ensembl"/>
        </authorList>
    </citation>
    <scope>IDENTIFICATION</scope>
</reference>
<evidence type="ECO:0000256" key="2">
    <source>
        <dbReference type="ARBA" id="ARBA00004496"/>
    </source>
</evidence>
<accession>A0A1W2W8L9</accession>
<evidence type="ECO:0000313" key="6">
    <source>
        <dbReference type="Proteomes" id="UP000008144"/>
    </source>
</evidence>
<reference evidence="5" key="3">
    <citation type="submission" date="2025-08" db="UniProtKB">
        <authorList>
            <consortium name="Ensembl"/>
        </authorList>
    </citation>
    <scope>IDENTIFICATION</scope>
</reference>
<dbReference type="PANTHER" id="PTHR35678">
    <property type="entry name" value="PROTEIN STPG4"/>
    <property type="match status" value="1"/>
</dbReference>
<reference evidence="6" key="1">
    <citation type="journal article" date="2002" name="Science">
        <title>The draft genome of Ciona intestinalis: insights into chordate and vertebrate origins.</title>
        <authorList>
            <person name="Dehal P."/>
            <person name="Satou Y."/>
            <person name="Campbell R.K."/>
            <person name="Chapman J."/>
            <person name="Degnan B."/>
            <person name="De Tomaso A."/>
            <person name="Davidson B."/>
            <person name="Di Gregorio A."/>
            <person name="Gelpke M."/>
            <person name="Goodstein D.M."/>
            <person name="Harafuji N."/>
            <person name="Hastings K.E."/>
            <person name="Ho I."/>
            <person name="Hotta K."/>
            <person name="Huang W."/>
            <person name="Kawashima T."/>
            <person name="Lemaire P."/>
            <person name="Martinez D."/>
            <person name="Meinertzhagen I.A."/>
            <person name="Necula S."/>
            <person name="Nonaka M."/>
            <person name="Putnam N."/>
            <person name="Rash S."/>
            <person name="Saiga H."/>
            <person name="Satake M."/>
            <person name="Terry A."/>
            <person name="Yamada L."/>
            <person name="Wang H.G."/>
            <person name="Awazu S."/>
            <person name="Azumi K."/>
            <person name="Boore J."/>
            <person name="Branno M."/>
            <person name="Chin-Bow S."/>
            <person name="DeSantis R."/>
            <person name="Doyle S."/>
            <person name="Francino P."/>
            <person name="Keys D.N."/>
            <person name="Haga S."/>
            <person name="Hayashi H."/>
            <person name="Hino K."/>
            <person name="Imai K.S."/>
            <person name="Inaba K."/>
            <person name="Kano S."/>
            <person name="Kobayashi K."/>
            <person name="Kobayashi M."/>
            <person name="Lee B.I."/>
            <person name="Makabe K.W."/>
            <person name="Manohar C."/>
            <person name="Matassi G."/>
            <person name="Medina M."/>
            <person name="Mochizuki Y."/>
            <person name="Mount S."/>
            <person name="Morishita T."/>
            <person name="Miura S."/>
            <person name="Nakayama A."/>
            <person name="Nishizaka S."/>
            <person name="Nomoto H."/>
            <person name="Ohta F."/>
            <person name="Oishi K."/>
            <person name="Rigoutsos I."/>
            <person name="Sano M."/>
            <person name="Sasaki A."/>
            <person name="Sasakura Y."/>
            <person name="Shoguchi E."/>
            <person name="Shin-i T."/>
            <person name="Spagnuolo A."/>
            <person name="Stainier D."/>
            <person name="Suzuki M.M."/>
            <person name="Tassy O."/>
            <person name="Takatori N."/>
            <person name="Tokuoka M."/>
            <person name="Yagi K."/>
            <person name="Yoshizaki F."/>
            <person name="Wada S."/>
            <person name="Zhang C."/>
            <person name="Hyatt P.D."/>
            <person name="Larimer F."/>
            <person name="Detter C."/>
            <person name="Doggett N."/>
            <person name="Glavina T."/>
            <person name="Hawkins T."/>
            <person name="Richardson P."/>
            <person name="Lucas S."/>
            <person name="Kohara Y."/>
            <person name="Levine M."/>
            <person name="Satoh N."/>
            <person name="Rokhsar D.S."/>
        </authorList>
    </citation>
    <scope>NUCLEOTIDE SEQUENCE [LARGE SCALE GENOMIC DNA]</scope>
</reference>
<evidence type="ECO:0000256" key="3">
    <source>
        <dbReference type="ARBA" id="ARBA00022490"/>
    </source>
</evidence>
<evidence type="ECO:0000256" key="1">
    <source>
        <dbReference type="ARBA" id="ARBA00004123"/>
    </source>
</evidence>
<dbReference type="Ensembl" id="ENSCINT00000035083.1">
    <property type="protein sequence ID" value="ENSCINP00000032969.1"/>
    <property type="gene ID" value="ENSCING00000022735.1"/>
</dbReference>
<dbReference type="Pfam" id="PF07004">
    <property type="entry name" value="SHIPPO-rpt"/>
    <property type="match status" value="5"/>
</dbReference>
<dbReference type="GO" id="GO:0005634">
    <property type="term" value="C:nucleus"/>
    <property type="evidence" value="ECO:0007669"/>
    <property type="project" value="UniProtKB-SubCell"/>
</dbReference>
<dbReference type="GeneID" id="100178916"/>
<organism evidence="5 6">
    <name type="scientific">Ciona intestinalis</name>
    <name type="common">Transparent sea squirt</name>
    <name type="synonym">Ascidia intestinalis</name>
    <dbReference type="NCBI Taxonomy" id="7719"/>
    <lineage>
        <taxon>Eukaryota</taxon>
        <taxon>Metazoa</taxon>
        <taxon>Chordata</taxon>
        <taxon>Tunicata</taxon>
        <taxon>Ascidiacea</taxon>
        <taxon>Phlebobranchia</taxon>
        <taxon>Cionidae</taxon>
        <taxon>Ciona</taxon>
    </lineage>
</organism>
<evidence type="ECO:0000313" key="5">
    <source>
        <dbReference type="Ensembl" id="ENSCINP00000032969.1"/>
    </source>
</evidence>
<comment type="subcellular location">
    <subcellularLocation>
        <location evidence="2">Cytoplasm</location>
    </subcellularLocation>
    <subcellularLocation>
        <location evidence="1">Nucleus</location>
    </subcellularLocation>
</comment>
<keyword evidence="6" id="KW-1185">Reference proteome</keyword>
<dbReference type="Proteomes" id="UP000008144">
    <property type="component" value="Chromosome 1"/>
</dbReference>
<dbReference type="InParanoid" id="H2XTI5"/>
<dbReference type="GO" id="GO:0005739">
    <property type="term" value="C:mitochondrion"/>
    <property type="evidence" value="ECO:0007669"/>
    <property type="project" value="GOC"/>
</dbReference>
<dbReference type="PANTHER" id="PTHR35678:SF1">
    <property type="entry name" value="PROTEIN STPG4"/>
    <property type="match status" value="1"/>
</dbReference>
<dbReference type="GeneTree" id="ENSGT00390000011598"/>
<dbReference type="KEGG" id="cin:100178916"/>
<protein>
    <submittedName>
        <fullName evidence="5">O(6)-methylguanine-induced apoptosis 2-like</fullName>
    </submittedName>
</protein>
<dbReference type="EMBL" id="EAAA01000381">
    <property type="status" value="NOT_ANNOTATED_CDS"/>
    <property type="molecule type" value="Genomic_DNA"/>
</dbReference>
<evidence type="ECO:0000256" key="4">
    <source>
        <dbReference type="ARBA" id="ARBA00023242"/>
    </source>
</evidence>
<dbReference type="AlphaFoldDB" id="H2XTI5"/>
<proteinExistence type="predicted"/>
<gene>
    <name evidence="5" type="primary">LOC100178916</name>
</gene>
<sequence>MAVDSIQPLDSVQRIHSRITGRLYKGHGVTAATASIPSKYQTIVTNNSDRKGFRTQAKRFSDDYYLNDIPGPGNYSCPHGEIEKKSTSFSKKGTGSFASKTLRTRKSMLGVTPGAGSYNLPSLLSTRKEFNRANTSSFHQPIAIKTDHILVGPPRAPAPNQYNVQSINTGKNYGVTAEAAFKSRTKRQGIPIGSTRVPSPSHYNIQSGTKVNAPMSSFCSTTKRQLNSKPAEVPGPGAYKPFDVVTPPQKLILPRKHYLCISAPAMPLPAPIENPGPGSYELVDYEGPPKHYMSSGVFVSNTSRWTFDHLPGKDNPGPSTYRPERVGKQSFIYNAQNKWIPL</sequence>
<dbReference type="HOGENOM" id="CLU_071847_0_0_1"/>
<dbReference type="RefSeq" id="XP_002124181.1">
    <property type="nucleotide sequence ID" value="XM_002124145.4"/>
</dbReference>